<dbReference type="InterPro" id="IPR013378">
    <property type="entry name" value="InlB-like_B-rpt"/>
</dbReference>
<name>A0A2U2MY18_9BIFI</name>
<protein>
    <recommendedName>
        <fullName evidence="2">SLH domain-containing protein</fullName>
    </recommendedName>
</protein>
<feature type="non-terminal residue" evidence="3">
    <location>
        <position position="1"/>
    </location>
</feature>
<sequence length="736" mass="79208">QYADGVFGTDLYAKYGKLTNNGYEFTGWYTSPDAGGQAVDPSAKLDDGTTLYAHWAVADSSETSGAKDSVTFNTKGLTEFANGDPDGAGDVVTVAAGRAVYVRLASGDQLANWQIPSDDVAGDGYVFTGWDQDVASAKRGDVLTAKADEGVTVNFGGSSAYGLYKDGKLVNAKTAYDVALNATLDDYQAVKGANTNNPELAYAWQYTVGSGTSGATKVEHGQSLSVPKDAKDITVTPTDFQKATEYRVHLADSSATSAYNKYYFTTANSTFKDAYNNTTLEELTRINNSAFAGWFDLNGTFLVNGTPKHVASFFTPQLVKKSWDTIAPNTVPTYDFDSQHGQGIVDIIAGYEAAAQYRLFTVYPLYDQAKAVTVKLYNDQTIGSQLKALDLERSGYSIEGYYTSTDSFGKVVASSKIDTTKTVDNTYPTGDKIYVNYTLDAKYGVNGLLSNLARGYATGLTTSTAVKEDGSHAAGYYYATYTLPGVPIQLNGGKKIAGQWAYTTKGSGAYVLVQPEGTNDASWKDFLTTRRSVVLDLLKYFKLSTAVKSSDNDYQKGQHEAQDIVAVYKKVADNLSAEKADEFAQEFAGKIVADTSYPDVNYDDYGTHNAEITYLTSKGIVKGYADGTFGYGAPLARVDYIVWLYRAAGSPAVDSQAPFSDVNATTVPNKDFRDAIAWAAANKITTGYPDGTFAPYATLNRQDAAAFLYRAAGSPKFNESYADVKFSDVTPGDSAN</sequence>
<feature type="domain" description="SLH" evidence="2">
    <location>
        <begin position="656"/>
        <end position="722"/>
    </location>
</feature>
<dbReference type="GO" id="GO:0030313">
    <property type="term" value="C:cell envelope"/>
    <property type="evidence" value="ECO:0007669"/>
    <property type="project" value="UniProtKB-SubCell"/>
</dbReference>
<dbReference type="Pfam" id="PF00395">
    <property type="entry name" value="SLH"/>
    <property type="match status" value="2"/>
</dbReference>
<dbReference type="PROSITE" id="PS51272">
    <property type="entry name" value="SLH"/>
    <property type="match status" value="2"/>
</dbReference>
<dbReference type="Pfam" id="PF09479">
    <property type="entry name" value="Flg_new"/>
    <property type="match status" value="1"/>
</dbReference>
<dbReference type="Proteomes" id="UP000245876">
    <property type="component" value="Unassembled WGS sequence"/>
</dbReference>
<feature type="domain" description="SLH" evidence="2">
    <location>
        <begin position="593"/>
        <end position="655"/>
    </location>
</feature>
<evidence type="ECO:0000259" key="2">
    <source>
        <dbReference type="PROSITE" id="PS51272"/>
    </source>
</evidence>
<proteinExistence type="predicted"/>
<dbReference type="InterPro" id="IPR042229">
    <property type="entry name" value="Listeria/Bacterioides_rpt_sf"/>
</dbReference>
<dbReference type="RefSeq" id="WP_146194769.1">
    <property type="nucleotide sequence ID" value="NZ_QFFM01000053.1"/>
</dbReference>
<dbReference type="Gene3D" id="2.60.40.4270">
    <property type="entry name" value="Listeria-Bacteroides repeat domain"/>
    <property type="match status" value="1"/>
</dbReference>
<comment type="subcellular location">
    <subcellularLocation>
        <location evidence="1">Cell envelope</location>
    </subcellularLocation>
</comment>
<dbReference type="EMBL" id="QFFM01000053">
    <property type="protein sequence ID" value="PWG61717.1"/>
    <property type="molecule type" value="Genomic_DNA"/>
</dbReference>
<evidence type="ECO:0000313" key="4">
    <source>
        <dbReference type="Proteomes" id="UP000245876"/>
    </source>
</evidence>
<evidence type="ECO:0000256" key="1">
    <source>
        <dbReference type="ARBA" id="ARBA00004196"/>
    </source>
</evidence>
<feature type="non-terminal residue" evidence="3">
    <location>
        <position position="736"/>
    </location>
</feature>
<dbReference type="InterPro" id="IPR001119">
    <property type="entry name" value="SLH_dom"/>
</dbReference>
<accession>A0A2U2MY18</accession>
<comment type="caution">
    <text evidence="3">The sequence shown here is derived from an EMBL/GenBank/DDBJ whole genome shotgun (WGS) entry which is preliminary data.</text>
</comment>
<keyword evidence="4" id="KW-1185">Reference proteome</keyword>
<organism evidence="3 4">
    <name type="scientific">Bifidobacterium callitrichidarum</name>
    <dbReference type="NCBI Taxonomy" id="2052941"/>
    <lineage>
        <taxon>Bacteria</taxon>
        <taxon>Bacillati</taxon>
        <taxon>Actinomycetota</taxon>
        <taxon>Actinomycetes</taxon>
        <taxon>Bifidobacteriales</taxon>
        <taxon>Bifidobacteriaceae</taxon>
        <taxon>Bifidobacterium</taxon>
    </lineage>
</organism>
<evidence type="ECO:0000313" key="3">
    <source>
        <dbReference type="EMBL" id="PWG61717.1"/>
    </source>
</evidence>
<gene>
    <name evidence="3" type="ORF">DF196_13050</name>
</gene>
<dbReference type="AlphaFoldDB" id="A0A2U2MY18"/>
<reference evidence="3 4" key="1">
    <citation type="journal article" date="2018" name="Int. J. Syst. Evol. Microbiol.">
        <title>Bifidobacterium callitrichidarum sp. nov. from the faeces of the emperor tamarin (Saguinus imperator).</title>
        <authorList>
            <person name="Modesto M."/>
            <person name="Michelini S."/>
            <person name="Sansosti M.C."/>
            <person name="De Filippo C."/>
            <person name="Cavalieri D."/>
            <person name="Qvirist L."/>
            <person name="Andlid T."/>
            <person name="Spiezio C."/>
            <person name="Sandri C."/>
            <person name="Pascarelli S."/>
            <person name="Sgorbati B."/>
            <person name="Mattarelli P."/>
        </authorList>
    </citation>
    <scope>NUCLEOTIDE SEQUENCE [LARGE SCALE GENOMIC DNA]</scope>
    <source>
        <strain evidence="3 4">TRI 5</strain>
    </source>
</reference>